<proteinExistence type="predicted"/>
<dbReference type="AlphaFoldDB" id="A0A2X0K8W9"/>
<dbReference type="PIRSF" id="PIRSF017393">
    <property type="entry name" value="MTase_SAV2177"/>
    <property type="match status" value="1"/>
</dbReference>
<accession>A0A2X0K8W9</accession>
<dbReference type="EMBL" id="QKYN01000037">
    <property type="protein sequence ID" value="RAG85725.1"/>
    <property type="molecule type" value="Genomic_DNA"/>
</dbReference>
<sequence>MWADTAVGLAAGRERRVRVSQGPGPVPSAVDPTQPCIARVYDCILGGTVNFEADRQAARRLAEAMPDLPNVVRVNRAFAVRAVRLLAAAGIRQFLDLGSGLATRGAAHEVTREAGVEDARVLYVDHDPVVVAHNQLLLPEGTCAALRADLRDTAGVLGSPQARRLFDPDRPTAVLMIAVLHGIPHAGRPADVVARYCDALTPGSCLALSHAEDTQRLAGTFQAARVHSQDIAPIHLRTRSEIAAFFNGWELVEPGLVPTRDWRADLAGARYGPARLSGLAGVGCKPWGVPAAGAASVK</sequence>
<dbReference type="SUPFAM" id="SSF53335">
    <property type="entry name" value="S-adenosyl-L-methionine-dependent methyltransferases"/>
    <property type="match status" value="1"/>
</dbReference>
<organism evidence="1 2">
    <name type="scientific">Streptacidiphilus pinicola</name>
    <dbReference type="NCBI Taxonomy" id="2219663"/>
    <lineage>
        <taxon>Bacteria</taxon>
        <taxon>Bacillati</taxon>
        <taxon>Actinomycetota</taxon>
        <taxon>Actinomycetes</taxon>
        <taxon>Kitasatosporales</taxon>
        <taxon>Streptomycetaceae</taxon>
        <taxon>Streptacidiphilus</taxon>
    </lineage>
</organism>
<evidence type="ECO:0000313" key="2">
    <source>
        <dbReference type="Proteomes" id="UP000248889"/>
    </source>
</evidence>
<dbReference type="InterPro" id="IPR029063">
    <property type="entry name" value="SAM-dependent_MTases_sf"/>
</dbReference>
<dbReference type="Proteomes" id="UP000248889">
    <property type="component" value="Unassembled WGS sequence"/>
</dbReference>
<dbReference type="Pfam" id="PF04672">
    <property type="entry name" value="Methyltransf_19"/>
    <property type="match status" value="1"/>
</dbReference>
<dbReference type="OrthoDB" id="4134439at2"/>
<dbReference type="InterPro" id="IPR006764">
    <property type="entry name" value="SAM_dep_MeTrfase_SAV2177_type"/>
</dbReference>
<dbReference type="Gene3D" id="3.40.50.150">
    <property type="entry name" value="Vaccinia Virus protein VP39"/>
    <property type="match status" value="1"/>
</dbReference>
<reference evidence="1 2" key="1">
    <citation type="submission" date="2018-06" db="EMBL/GenBank/DDBJ databases">
        <title>Streptacidiphilus pinicola sp. nov., isolated from pine grove soil.</title>
        <authorList>
            <person name="Roh S.G."/>
            <person name="Park S."/>
            <person name="Kim M.-K."/>
            <person name="Yun B.-R."/>
            <person name="Park J."/>
            <person name="Kim M.J."/>
            <person name="Kim Y.S."/>
            <person name="Kim S.B."/>
        </authorList>
    </citation>
    <scope>NUCLEOTIDE SEQUENCE [LARGE SCALE GENOMIC DNA]</scope>
    <source>
        <strain evidence="1 2">MMS16-CNU450</strain>
    </source>
</reference>
<evidence type="ECO:0008006" key="3">
    <source>
        <dbReference type="Google" id="ProtNLM"/>
    </source>
</evidence>
<gene>
    <name evidence="1" type="ORF">DN069_09440</name>
</gene>
<evidence type="ECO:0000313" key="1">
    <source>
        <dbReference type="EMBL" id="RAG85725.1"/>
    </source>
</evidence>
<comment type="caution">
    <text evidence="1">The sequence shown here is derived from an EMBL/GenBank/DDBJ whole genome shotgun (WGS) entry which is preliminary data.</text>
</comment>
<name>A0A2X0K8W9_9ACTN</name>
<keyword evidence="2" id="KW-1185">Reference proteome</keyword>
<protein>
    <recommendedName>
        <fullName evidence="3">SAM-dependent methyltransferase</fullName>
    </recommendedName>
</protein>